<reference evidence="6 7" key="1">
    <citation type="submission" date="2023-11" db="EMBL/GenBank/DDBJ databases">
        <title>Halocaridina rubra genome assembly.</title>
        <authorList>
            <person name="Smith C."/>
        </authorList>
    </citation>
    <scope>NUCLEOTIDE SEQUENCE [LARGE SCALE GENOMIC DNA]</scope>
    <source>
        <strain evidence="6">EP-1</strain>
        <tissue evidence="6">Whole</tissue>
    </source>
</reference>
<feature type="compositionally biased region" description="Gly residues" evidence="5">
    <location>
        <begin position="167"/>
        <end position="177"/>
    </location>
</feature>
<feature type="non-terminal residue" evidence="6">
    <location>
        <position position="393"/>
    </location>
</feature>
<dbReference type="FunFam" id="2.20.100.10:FF:000005">
    <property type="entry name" value="ADAM metallopeptidase with thrombospondin type 1 motif 9"/>
    <property type="match status" value="1"/>
</dbReference>
<dbReference type="SUPFAM" id="SSF82895">
    <property type="entry name" value="TSP-1 type 1 repeat"/>
    <property type="match status" value="2"/>
</dbReference>
<protein>
    <submittedName>
        <fullName evidence="6">Uncharacterized protein</fullName>
    </submittedName>
</protein>
<feature type="non-terminal residue" evidence="6">
    <location>
        <position position="1"/>
    </location>
</feature>
<dbReference type="SMART" id="SM00209">
    <property type="entry name" value="TSP1"/>
    <property type="match status" value="1"/>
</dbReference>
<dbReference type="GO" id="GO:0005576">
    <property type="term" value="C:extracellular region"/>
    <property type="evidence" value="ECO:0007669"/>
    <property type="project" value="UniProtKB-SubCell"/>
</dbReference>
<evidence type="ECO:0000313" key="6">
    <source>
        <dbReference type="EMBL" id="KAK7071508.1"/>
    </source>
</evidence>
<evidence type="ECO:0000256" key="1">
    <source>
        <dbReference type="ARBA" id="ARBA00004613"/>
    </source>
</evidence>
<keyword evidence="4" id="KW-0677">Repeat</keyword>
<dbReference type="InterPro" id="IPR000884">
    <property type="entry name" value="TSP1_rpt"/>
</dbReference>
<feature type="compositionally biased region" description="Acidic residues" evidence="5">
    <location>
        <begin position="106"/>
        <end position="128"/>
    </location>
</feature>
<feature type="compositionally biased region" description="Basic residues" evidence="5">
    <location>
        <begin position="210"/>
        <end position="221"/>
    </location>
</feature>
<dbReference type="PROSITE" id="PS50092">
    <property type="entry name" value="TSP1"/>
    <property type="match status" value="1"/>
</dbReference>
<evidence type="ECO:0000256" key="5">
    <source>
        <dbReference type="SAM" id="MobiDB-lite"/>
    </source>
</evidence>
<comment type="subcellular location">
    <subcellularLocation>
        <location evidence="1">Secreted</location>
    </subcellularLocation>
</comment>
<keyword evidence="7" id="KW-1185">Reference proteome</keyword>
<sequence length="393" mass="41469">CSADCGEGVRTRDVICGKFEGDNVTKVPDLNCKDDKRYPDVEKCNGTGTCKGNWFAGPWSKCSKECGGGTKHRKIFCYVGNKLATIRQCDGNIIPYSIETCNNEPCGEDEVMGPDSKIEDDEYCEDKEDDKGATSSEVVEDMSSGEVDTTATEATVTQSDEAPEEGSGFGDASGSGLEGWASPSVGPELLGSGESSGEIDESKLELATGKKSKDKKPSKCKPKPEKKDCKEMEFGCCQDGEAPATGPFQMGCPKIETCKDTTHGCCPDGATPAKGPKYKGCLDISVCENSLFGCCEDDFTEATGPNGEGCEDLLPFNCEKSQYGCCPDGISPASGENFAGCSEFECEGSGPCDSCKDTVFGCCPDGVLAAQGPKFEGCKDEAEEKEEATESAT</sequence>
<keyword evidence="2" id="KW-0964">Secreted</keyword>
<keyword evidence="3" id="KW-0732">Signal</keyword>
<comment type="caution">
    <text evidence="6">The sequence shown here is derived from an EMBL/GenBank/DDBJ whole genome shotgun (WGS) entry which is preliminary data.</text>
</comment>
<evidence type="ECO:0000256" key="2">
    <source>
        <dbReference type="ARBA" id="ARBA00022525"/>
    </source>
</evidence>
<accession>A0AAN8WZQ2</accession>
<dbReference type="AlphaFoldDB" id="A0AAN8WZQ2"/>
<organism evidence="6 7">
    <name type="scientific">Halocaridina rubra</name>
    <name type="common">Hawaiian red shrimp</name>
    <dbReference type="NCBI Taxonomy" id="373956"/>
    <lineage>
        <taxon>Eukaryota</taxon>
        <taxon>Metazoa</taxon>
        <taxon>Ecdysozoa</taxon>
        <taxon>Arthropoda</taxon>
        <taxon>Crustacea</taxon>
        <taxon>Multicrustacea</taxon>
        <taxon>Malacostraca</taxon>
        <taxon>Eumalacostraca</taxon>
        <taxon>Eucarida</taxon>
        <taxon>Decapoda</taxon>
        <taxon>Pleocyemata</taxon>
        <taxon>Caridea</taxon>
        <taxon>Atyoidea</taxon>
        <taxon>Atyidae</taxon>
        <taxon>Halocaridina</taxon>
    </lineage>
</organism>
<dbReference type="Proteomes" id="UP001381693">
    <property type="component" value="Unassembled WGS sequence"/>
</dbReference>
<gene>
    <name evidence="6" type="ORF">SK128_019084</name>
</gene>
<dbReference type="Pfam" id="PF19030">
    <property type="entry name" value="TSP1_ADAMTS"/>
    <property type="match status" value="2"/>
</dbReference>
<dbReference type="EMBL" id="JAXCGZ010014406">
    <property type="protein sequence ID" value="KAK7071508.1"/>
    <property type="molecule type" value="Genomic_DNA"/>
</dbReference>
<name>A0AAN8WZQ2_HALRR</name>
<feature type="compositionally biased region" description="Low complexity" evidence="5">
    <location>
        <begin position="146"/>
        <end position="157"/>
    </location>
</feature>
<evidence type="ECO:0000256" key="3">
    <source>
        <dbReference type="ARBA" id="ARBA00022729"/>
    </source>
</evidence>
<proteinExistence type="predicted"/>
<dbReference type="InterPro" id="IPR036383">
    <property type="entry name" value="TSP1_rpt_sf"/>
</dbReference>
<evidence type="ECO:0000256" key="4">
    <source>
        <dbReference type="ARBA" id="ARBA00022737"/>
    </source>
</evidence>
<feature type="region of interest" description="Disordered" evidence="5">
    <location>
        <begin position="104"/>
        <end position="227"/>
    </location>
</feature>
<dbReference type="Gene3D" id="2.20.100.10">
    <property type="entry name" value="Thrombospondin type-1 (TSP1) repeat"/>
    <property type="match status" value="1"/>
</dbReference>
<evidence type="ECO:0000313" key="7">
    <source>
        <dbReference type="Proteomes" id="UP001381693"/>
    </source>
</evidence>